<dbReference type="AlphaFoldDB" id="A0A6G9YU68"/>
<evidence type="ECO:0000313" key="8">
    <source>
        <dbReference type="Proteomes" id="UP000503540"/>
    </source>
</evidence>
<keyword evidence="3 6" id="KW-0547">Nucleotide-binding</keyword>
<dbReference type="KEGG" id="nah:F5544_45380"/>
<dbReference type="RefSeq" id="WP_167478873.1">
    <property type="nucleotide sequence ID" value="NZ_CP046172.1"/>
</dbReference>
<name>A0A6G9YU68_9NOCA</name>
<dbReference type="EMBL" id="CP046172">
    <property type="protein sequence ID" value="QIS16879.1"/>
    <property type="molecule type" value="Genomic_DNA"/>
</dbReference>
<dbReference type="EC" id="2.7.4.3" evidence="6"/>
<evidence type="ECO:0000256" key="4">
    <source>
        <dbReference type="ARBA" id="ARBA00022777"/>
    </source>
</evidence>
<keyword evidence="1 5" id="KW-0808">Transferase</keyword>
<dbReference type="SUPFAM" id="SSF52540">
    <property type="entry name" value="P-loop containing nucleoside triphosphate hydrolases"/>
    <property type="match status" value="1"/>
</dbReference>
<dbReference type="Proteomes" id="UP000503540">
    <property type="component" value="Chromosome"/>
</dbReference>
<sequence length="191" mass="21122">MLKVVFIGGPGTLVHAHAESFAEAAQLAVLNPGDVMRTHLREQSPFGLRLDQYIDADELVPSELVLEMMLESLASVKGGWVLANFPRTVTQAESLARHGHAPTAVIELSVTDEQVRGRLRERDERLGQCTEHDSAVMRRLVQHRELAAYYQFKGNLHSVSGQGGSPGFGDYEDVEERLKPVHRHLLAKGHG</sequence>
<comment type="subcellular location">
    <subcellularLocation>
        <location evidence="6">Cytoplasm</location>
    </subcellularLocation>
</comment>
<reference evidence="7 8" key="1">
    <citation type="journal article" date="2019" name="ACS Chem. Biol.">
        <title>Identification and Mobilization of a Cryptic Antibiotic Biosynthesis Gene Locus from a Human-Pathogenic Nocardia Isolate.</title>
        <authorList>
            <person name="Herisse M."/>
            <person name="Ishida K."/>
            <person name="Porter J.L."/>
            <person name="Howden B."/>
            <person name="Hertweck C."/>
            <person name="Stinear T.P."/>
            <person name="Pidot S.J."/>
        </authorList>
    </citation>
    <scope>NUCLEOTIDE SEQUENCE [LARGE SCALE GENOMIC DNA]</scope>
    <source>
        <strain evidence="7 8">AUSMDU00012717</strain>
    </source>
</reference>
<keyword evidence="4 5" id="KW-0418">Kinase</keyword>
<evidence type="ECO:0000313" key="7">
    <source>
        <dbReference type="EMBL" id="QIS16879.1"/>
    </source>
</evidence>
<dbReference type="PANTHER" id="PTHR23359">
    <property type="entry name" value="NUCLEOTIDE KINASE"/>
    <property type="match status" value="1"/>
</dbReference>
<dbReference type="PRINTS" id="PR00094">
    <property type="entry name" value="ADENYLTKNASE"/>
</dbReference>
<comment type="subunit">
    <text evidence="6">Monomer.</text>
</comment>
<evidence type="ECO:0000256" key="6">
    <source>
        <dbReference type="RuleBase" id="RU003331"/>
    </source>
</evidence>
<organism evidence="7 8">
    <name type="scientific">Nocardia arthritidis</name>
    <dbReference type="NCBI Taxonomy" id="228602"/>
    <lineage>
        <taxon>Bacteria</taxon>
        <taxon>Bacillati</taxon>
        <taxon>Actinomycetota</taxon>
        <taxon>Actinomycetes</taxon>
        <taxon>Mycobacteriales</taxon>
        <taxon>Nocardiaceae</taxon>
        <taxon>Nocardia</taxon>
    </lineage>
</organism>
<dbReference type="Pfam" id="PF00406">
    <property type="entry name" value="ADK"/>
    <property type="match status" value="1"/>
</dbReference>
<dbReference type="CDD" id="cd01428">
    <property type="entry name" value="ADK"/>
    <property type="match status" value="1"/>
</dbReference>
<protein>
    <recommendedName>
        <fullName evidence="6">Adenylate kinase</fullName>
        <ecNumber evidence="6">2.7.4.3</ecNumber>
    </recommendedName>
</protein>
<dbReference type="GO" id="GO:0005737">
    <property type="term" value="C:cytoplasm"/>
    <property type="evidence" value="ECO:0007669"/>
    <property type="project" value="UniProtKB-SubCell"/>
</dbReference>
<keyword evidence="8" id="KW-1185">Reference proteome</keyword>
<dbReference type="Gene3D" id="3.40.50.300">
    <property type="entry name" value="P-loop containing nucleotide triphosphate hydrolases"/>
    <property type="match status" value="1"/>
</dbReference>
<keyword evidence="6" id="KW-0067">ATP-binding</keyword>
<evidence type="ECO:0000256" key="2">
    <source>
        <dbReference type="ARBA" id="ARBA00022727"/>
    </source>
</evidence>
<dbReference type="GO" id="GO:0004017">
    <property type="term" value="F:AMP kinase activity"/>
    <property type="evidence" value="ECO:0007669"/>
    <property type="project" value="UniProtKB-EC"/>
</dbReference>
<dbReference type="InterPro" id="IPR000850">
    <property type="entry name" value="Adenylat/UMP-CMP_kin"/>
</dbReference>
<dbReference type="GO" id="GO:0005524">
    <property type="term" value="F:ATP binding"/>
    <property type="evidence" value="ECO:0007669"/>
    <property type="project" value="UniProtKB-KW"/>
</dbReference>
<gene>
    <name evidence="7" type="ORF">F5544_45380</name>
</gene>
<dbReference type="InterPro" id="IPR027417">
    <property type="entry name" value="P-loop_NTPase"/>
</dbReference>
<accession>A0A6G9YU68</accession>
<keyword evidence="2" id="KW-0545">Nucleotide biosynthesis</keyword>
<evidence type="ECO:0000256" key="1">
    <source>
        <dbReference type="ARBA" id="ARBA00022679"/>
    </source>
</evidence>
<comment type="catalytic activity">
    <reaction evidence="6">
        <text>AMP + ATP = 2 ADP</text>
        <dbReference type="Rhea" id="RHEA:12973"/>
        <dbReference type="ChEBI" id="CHEBI:30616"/>
        <dbReference type="ChEBI" id="CHEBI:456215"/>
        <dbReference type="ChEBI" id="CHEBI:456216"/>
        <dbReference type="EC" id="2.7.4.3"/>
    </reaction>
</comment>
<evidence type="ECO:0000256" key="5">
    <source>
        <dbReference type="RuleBase" id="RU003330"/>
    </source>
</evidence>
<proteinExistence type="inferred from homology"/>
<evidence type="ECO:0000256" key="3">
    <source>
        <dbReference type="ARBA" id="ARBA00022741"/>
    </source>
</evidence>
<comment type="similarity">
    <text evidence="5">Belongs to the adenylate kinase family.</text>
</comment>